<dbReference type="GO" id="GO:0008270">
    <property type="term" value="F:zinc ion binding"/>
    <property type="evidence" value="ECO:0007669"/>
    <property type="project" value="UniProtKB-KW"/>
</dbReference>
<dbReference type="AlphaFoldDB" id="A0A2H0X9B9"/>
<dbReference type="Pfam" id="PF01790">
    <property type="entry name" value="LGT"/>
    <property type="match status" value="1"/>
</dbReference>
<dbReference type="InterPro" id="IPR001640">
    <property type="entry name" value="Lgt"/>
</dbReference>
<evidence type="ECO:0000256" key="2">
    <source>
        <dbReference type="ARBA" id="ARBA00022771"/>
    </source>
</evidence>
<keyword evidence="5" id="KW-1133">Transmembrane helix</keyword>
<dbReference type="GO" id="GO:0042158">
    <property type="term" value="P:lipoprotein biosynthetic process"/>
    <property type="evidence" value="ECO:0007669"/>
    <property type="project" value="InterPro"/>
</dbReference>
<proteinExistence type="predicted"/>
<feature type="transmembrane region" description="Helical" evidence="5">
    <location>
        <begin position="110"/>
        <end position="129"/>
    </location>
</feature>
<dbReference type="EMBL" id="PEYV01000040">
    <property type="protein sequence ID" value="PIS21502.1"/>
    <property type="molecule type" value="Genomic_DNA"/>
</dbReference>
<dbReference type="Gene3D" id="1.20.120.910">
    <property type="entry name" value="DksA, coiled-coil domain"/>
    <property type="match status" value="1"/>
</dbReference>
<dbReference type="GO" id="GO:0008961">
    <property type="term" value="F:phosphatidylglycerol-prolipoprotein diacylglyceryl transferase activity"/>
    <property type="evidence" value="ECO:0007669"/>
    <property type="project" value="InterPro"/>
</dbReference>
<dbReference type="PROSITE" id="PS51128">
    <property type="entry name" value="ZF_DKSA_2"/>
    <property type="match status" value="1"/>
</dbReference>
<sequence>MINININLIPLFLLIAVIVSLFLFWKKAVEEGFAEGDVWDFCLGALFFGLISGRVYRLLWNGALLEGNYLNFFRFWSGDIAYAGALFGAGIFCLYLIFKNKWSIYKILDILVIPLAAARTVVSLGYFVGGFNKSLSFYELVSSLVILLILVLLSSFKVFIGFWGILGFNLFFMHDFVFSFLRSEKHLVFGINVDVLITLAFLLLTLIGLYKRVKKLGFSKVFSLIKTMKASFKNIKNPFKKKTKLPGAFVDSVRESLDKKDKSIEQQGQKVKKSDPYMNRGRLRSNEYLDDVQEDIGKASVDRSSYSLARMQIQVRRALAKIHLGTYGICEKCGKDIDINRLKAFPATTLCKSCAEKEENKSPKS</sequence>
<dbReference type="PROSITE" id="PS01102">
    <property type="entry name" value="ZF_DKSA_1"/>
    <property type="match status" value="1"/>
</dbReference>
<accession>A0A2H0X9B9</accession>
<feature type="transmembrane region" description="Helical" evidence="5">
    <location>
        <begin position="6"/>
        <end position="25"/>
    </location>
</feature>
<name>A0A2H0X9B9_UNCKA</name>
<keyword evidence="5" id="KW-0812">Transmembrane</keyword>
<evidence type="ECO:0000313" key="8">
    <source>
        <dbReference type="Proteomes" id="UP000231098"/>
    </source>
</evidence>
<reference evidence="8" key="1">
    <citation type="submission" date="2017-09" db="EMBL/GenBank/DDBJ databases">
        <title>Depth-based differentiation of microbial function through sediment-hosted aquifers and enrichment of novel symbionts in the deep terrestrial subsurface.</title>
        <authorList>
            <person name="Probst A.J."/>
            <person name="Ladd B."/>
            <person name="Jarett J.K."/>
            <person name="Geller-Mcgrath D.E."/>
            <person name="Sieber C.M.K."/>
            <person name="Emerson J.B."/>
            <person name="Anantharaman K."/>
            <person name="Thomas B.C."/>
            <person name="Malmstrom R."/>
            <person name="Stieglmeier M."/>
            <person name="Klingl A."/>
            <person name="Woyke T."/>
            <person name="Ryan C.M."/>
            <person name="Banfield J.F."/>
        </authorList>
    </citation>
    <scope>NUCLEOTIDE SEQUENCE [LARGE SCALE GENOMIC DNA]</scope>
</reference>
<evidence type="ECO:0000259" key="6">
    <source>
        <dbReference type="Pfam" id="PF01258"/>
    </source>
</evidence>
<dbReference type="GO" id="GO:0005886">
    <property type="term" value="C:plasma membrane"/>
    <property type="evidence" value="ECO:0007669"/>
    <property type="project" value="InterPro"/>
</dbReference>
<dbReference type="InterPro" id="IPR000962">
    <property type="entry name" value="Znf_DskA_TraR"/>
</dbReference>
<dbReference type="PANTHER" id="PTHR33823:SF2">
    <property type="entry name" value="RNA POLYMERASE-BINDING TRANSCRIPTION FACTOR DKSA"/>
    <property type="match status" value="1"/>
</dbReference>
<feature type="domain" description="Zinc finger DksA/TraR C4-type" evidence="6">
    <location>
        <begin position="325"/>
        <end position="359"/>
    </location>
</feature>
<comment type="caution">
    <text evidence="7">The sequence shown here is derived from an EMBL/GenBank/DDBJ whole genome shotgun (WGS) entry which is preliminary data.</text>
</comment>
<dbReference type="SUPFAM" id="SSF57716">
    <property type="entry name" value="Glucocorticoid receptor-like (DNA-binding domain)"/>
    <property type="match status" value="1"/>
</dbReference>
<evidence type="ECO:0000256" key="4">
    <source>
        <dbReference type="PROSITE-ProRule" id="PRU00510"/>
    </source>
</evidence>
<evidence type="ECO:0000313" key="7">
    <source>
        <dbReference type="EMBL" id="PIS21502.1"/>
    </source>
</evidence>
<dbReference type="InterPro" id="IPR020458">
    <property type="entry name" value="Znf_DskA_TraR_CS"/>
</dbReference>
<feature type="zinc finger region" description="dksA C4-type" evidence="4">
    <location>
        <begin position="330"/>
        <end position="354"/>
    </location>
</feature>
<evidence type="ECO:0000256" key="5">
    <source>
        <dbReference type="SAM" id="Phobius"/>
    </source>
</evidence>
<feature type="transmembrane region" description="Helical" evidence="5">
    <location>
        <begin position="187"/>
        <end position="210"/>
    </location>
</feature>
<dbReference type="Proteomes" id="UP000231098">
    <property type="component" value="Unassembled WGS sequence"/>
</dbReference>
<organism evidence="7 8">
    <name type="scientific">candidate division WWE3 bacterium CG08_land_8_20_14_0_20_41_15</name>
    <dbReference type="NCBI Taxonomy" id="1975086"/>
    <lineage>
        <taxon>Bacteria</taxon>
        <taxon>Katanobacteria</taxon>
    </lineage>
</organism>
<evidence type="ECO:0000256" key="3">
    <source>
        <dbReference type="ARBA" id="ARBA00022833"/>
    </source>
</evidence>
<protein>
    <recommendedName>
        <fullName evidence="6">Zinc finger DksA/TraR C4-type domain-containing protein</fullName>
    </recommendedName>
</protein>
<keyword evidence="5" id="KW-0472">Membrane</keyword>
<keyword evidence="2" id="KW-0863">Zinc-finger</keyword>
<evidence type="ECO:0000256" key="1">
    <source>
        <dbReference type="ARBA" id="ARBA00022723"/>
    </source>
</evidence>
<dbReference type="PANTHER" id="PTHR33823">
    <property type="entry name" value="RNA POLYMERASE-BINDING TRANSCRIPTION FACTOR DKSA-RELATED"/>
    <property type="match status" value="1"/>
</dbReference>
<keyword evidence="1" id="KW-0479">Metal-binding</keyword>
<feature type="transmembrane region" description="Helical" evidence="5">
    <location>
        <begin position="37"/>
        <end position="60"/>
    </location>
</feature>
<gene>
    <name evidence="7" type="ORF">COT51_02410</name>
</gene>
<keyword evidence="3" id="KW-0862">Zinc</keyword>
<feature type="transmembrane region" description="Helical" evidence="5">
    <location>
        <begin position="80"/>
        <end position="98"/>
    </location>
</feature>
<dbReference type="Pfam" id="PF01258">
    <property type="entry name" value="zf-dskA_traR"/>
    <property type="match status" value="1"/>
</dbReference>